<reference evidence="3" key="1">
    <citation type="submission" date="2015-03" db="EMBL/GenBank/DDBJ databases">
        <authorList>
            <consortium name="Pathogen Informatics"/>
        </authorList>
    </citation>
    <scope>NUCLEOTIDE SEQUENCE [LARGE SCALE GENOMIC DNA]</scope>
    <source>
        <strain evidence="3">NCTC11134</strain>
    </source>
</reference>
<feature type="compositionally biased region" description="Basic residues" evidence="1">
    <location>
        <begin position="312"/>
        <end position="326"/>
    </location>
</feature>
<dbReference type="Proteomes" id="UP000057820">
    <property type="component" value="Chromosome 1"/>
</dbReference>
<accession>A0A0H5NDQ1</accession>
<name>A0A0H5NDQ1_NOCFR</name>
<evidence type="ECO:0008006" key="4">
    <source>
        <dbReference type="Google" id="ProtNLM"/>
    </source>
</evidence>
<dbReference type="EMBL" id="LN868938">
    <property type="protein sequence ID" value="CRY73708.1"/>
    <property type="molecule type" value="Genomic_DNA"/>
</dbReference>
<evidence type="ECO:0000313" key="3">
    <source>
        <dbReference type="Proteomes" id="UP000057820"/>
    </source>
</evidence>
<sequence length="341" mass="36874">MTDPVPGHLPDHLWEAASARPKGTRFAQVPTWLLDAGISATAMKVWAAIARHINSRTRRGFPKRRTIAALIGMSLSAVDRALRELRRLGALVSRPRRRADGGQSSNEYLLLWQPLPELLTSIDTPTPLVINDEGPSSQETTGTTTAQTVETAPPVATTAAATSTDTATPLVTGDEGVRVLIESYREKEGTREPVTTSAPVAGGDGSAPPSVCPAHPHGTPEPCGPCGWYRRQREAFDAEQAAAEQARQEEAARQLAAERAAQEQQRHLDAITACRECDDLGRRPDGRECDHRSETARLAAMSAIRAELAAKSSRHNRTSRWRRRRPAVPTPVPAPIPGVTS</sequence>
<evidence type="ECO:0000256" key="1">
    <source>
        <dbReference type="SAM" id="MobiDB-lite"/>
    </source>
</evidence>
<dbReference type="RefSeq" id="WP_060589953.1">
    <property type="nucleotide sequence ID" value="NZ_CP031418.1"/>
</dbReference>
<feature type="compositionally biased region" description="Pro residues" evidence="1">
    <location>
        <begin position="328"/>
        <end position="341"/>
    </location>
</feature>
<proteinExistence type="predicted"/>
<dbReference type="Pfam" id="PF13730">
    <property type="entry name" value="HTH_36"/>
    <property type="match status" value="1"/>
</dbReference>
<protein>
    <recommendedName>
        <fullName evidence="4">Helix-turn-helix domain-containing protein</fullName>
    </recommendedName>
</protein>
<dbReference type="InterPro" id="IPR036388">
    <property type="entry name" value="WH-like_DNA-bd_sf"/>
</dbReference>
<feature type="region of interest" description="Disordered" evidence="1">
    <location>
        <begin position="237"/>
        <end position="264"/>
    </location>
</feature>
<feature type="compositionally biased region" description="Low complexity" evidence="1">
    <location>
        <begin position="137"/>
        <end position="168"/>
    </location>
</feature>
<dbReference type="AlphaFoldDB" id="A0A0H5NDQ1"/>
<dbReference type="KEGG" id="nfr:ERS450000_00273"/>
<feature type="region of interest" description="Disordered" evidence="1">
    <location>
        <begin position="308"/>
        <end position="341"/>
    </location>
</feature>
<dbReference type="Gene3D" id="1.10.10.10">
    <property type="entry name" value="Winged helix-like DNA-binding domain superfamily/Winged helix DNA-binding domain"/>
    <property type="match status" value="1"/>
</dbReference>
<gene>
    <name evidence="2" type="ORF">ERS450000_00273</name>
</gene>
<organism evidence="2 3">
    <name type="scientific">Nocardia farcinica</name>
    <dbReference type="NCBI Taxonomy" id="37329"/>
    <lineage>
        <taxon>Bacteria</taxon>
        <taxon>Bacillati</taxon>
        <taxon>Actinomycetota</taxon>
        <taxon>Actinomycetes</taxon>
        <taxon>Mycobacteriales</taxon>
        <taxon>Nocardiaceae</taxon>
        <taxon>Nocardia</taxon>
    </lineage>
</organism>
<feature type="region of interest" description="Disordered" evidence="1">
    <location>
        <begin position="125"/>
        <end position="217"/>
    </location>
</feature>
<evidence type="ECO:0000313" key="2">
    <source>
        <dbReference type="EMBL" id="CRY73708.1"/>
    </source>
</evidence>